<protein>
    <recommendedName>
        <fullName evidence="1">Prenylated flavin chaperone LpdD-like domain-containing protein</fullName>
    </recommendedName>
</protein>
<evidence type="ECO:0000313" key="3">
    <source>
        <dbReference type="Proteomes" id="UP000077407"/>
    </source>
</evidence>
<dbReference type="OrthoDB" id="5878625at2"/>
<feature type="domain" description="Prenylated flavin chaperone LpdD-like" evidence="1">
    <location>
        <begin position="9"/>
        <end position="110"/>
    </location>
</feature>
<comment type="caution">
    <text evidence="2">The sequence shown here is derived from an EMBL/GenBank/DDBJ whole genome shotgun (WGS) entry which is preliminary data.</text>
</comment>
<proteinExistence type="predicted"/>
<evidence type="ECO:0000259" key="1">
    <source>
        <dbReference type="Pfam" id="PF21758"/>
    </source>
</evidence>
<dbReference type="Proteomes" id="UP000077407">
    <property type="component" value="Unassembled WGS sequence"/>
</dbReference>
<dbReference type="InterPro" id="IPR048844">
    <property type="entry name" value="LpdD_chaperone-like"/>
</dbReference>
<sequence>MIQINRKLNRIEIQLVAFDMGKDICIILTGGEAHLGSVTIGIQDYSPETFPIGTHKEYVITEMLGEILKKRYSGNFAICCGIHLDNITKEEISDITSLSCQMVEEMCLQLKMKE</sequence>
<accession>A0A168LRC0</accession>
<dbReference type="AlphaFoldDB" id="A0A168LRC0"/>
<name>A0A168LRC0_9CLOT</name>
<gene>
    <name evidence="2" type="ORF">WY13_03378</name>
</gene>
<reference evidence="2 3" key="1">
    <citation type="journal article" date="2015" name="Biotechnol. Bioeng.">
        <title>Genome sequence and phenotypic characterization of Caulobacter segnis.</title>
        <authorList>
            <person name="Patel S."/>
            <person name="Fletcher B."/>
            <person name="Scott D.C."/>
            <person name="Ely B."/>
        </authorList>
    </citation>
    <scope>NUCLEOTIDE SEQUENCE [LARGE SCALE GENOMIC DNA]</scope>
    <source>
        <strain evidence="2 3">ERI-2</strain>
    </source>
</reference>
<evidence type="ECO:0000313" key="2">
    <source>
        <dbReference type="EMBL" id="OAA83591.1"/>
    </source>
</evidence>
<dbReference type="RefSeq" id="WP_063556662.1">
    <property type="nucleotide sequence ID" value="NZ_LITT01000058.1"/>
</dbReference>
<dbReference type="EMBL" id="LITT01000058">
    <property type="protein sequence ID" value="OAA83591.1"/>
    <property type="molecule type" value="Genomic_DNA"/>
</dbReference>
<dbReference type="Pfam" id="PF21758">
    <property type="entry name" value="PAC_bac"/>
    <property type="match status" value="1"/>
</dbReference>
<dbReference type="PATRIC" id="fig|1538.10.peg.3437"/>
<organism evidence="2 3">
    <name type="scientific">Clostridium ljungdahlii</name>
    <dbReference type="NCBI Taxonomy" id="1538"/>
    <lineage>
        <taxon>Bacteria</taxon>
        <taxon>Bacillati</taxon>
        <taxon>Bacillota</taxon>
        <taxon>Clostridia</taxon>
        <taxon>Eubacteriales</taxon>
        <taxon>Clostridiaceae</taxon>
        <taxon>Clostridium</taxon>
    </lineage>
</organism>